<dbReference type="EMBL" id="MNCJ02000331">
    <property type="protein sequence ID" value="KAF5759233.1"/>
    <property type="molecule type" value="Genomic_DNA"/>
</dbReference>
<gene>
    <name evidence="4" type="ORF">HannXRQ_Chr16g0511081</name>
    <name evidence="3" type="ORF">HanXRQr2_Chr16g0738841</name>
</gene>
<reference evidence="4" key="2">
    <citation type="submission" date="2017-02" db="EMBL/GenBank/DDBJ databases">
        <title>Sunflower complete genome.</title>
        <authorList>
            <person name="Langlade N."/>
            <person name="Munos S."/>
        </authorList>
    </citation>
    <scope>NUCLEOTIDE SEQUENCE [LARGE SCALE GENOMIC DNA]</scope>
    <source>
        <tissue evidence="4">Leaves</tissue>
    </source>
</reference>
<comment type="similarity">
    <text evidence="1">Belongs to the 'GDXG' lipolytic enzyme family.</text>
</comment>
<dbReference type="InterPro" id="IPR050466">
    <property type="entry name" value="Carboxylest/Gibb_receptor"/>
</dbReference>
<name>A0A251RYC4_HELAN</name>
<evidence type="ECO:0000313" key="4">
    <source>
        <dbReference type="EMBL" id="OTF91470.1"/>
    </source>
</evidence>
<dbReference type="Pfam" id="PF07859">
    <property type="entry name" value="Abhydrolase_3"/>
    <property type="match status" value="1"/>
</dbReference>
<dbReference type="SUPFAM" id="SSF53474">
    <property type="entry name" value="alpha/beta-Hydrolases"/>
    <property type="match status" value="1"/>
</dbReference>
<dbReference type="PANTHER" id="PTHR23024:SF467">
    <property type="entry name" value="CARBOXYLESTERASE 12-RELATED"/>
    <property type="match status" value="1"/>
</dbReference>
<dbReference type="InterPro" id="IPR029058">
    <property type="entry name" value="AB_hydrolase_fold"/>
</dbReference>
<organism evidence="4 5">
    <name type="scientific">Helianthus annuus</name>
    <name type="common">Common sunflower</name>
    <dbReference type="NCBI Taxonomy" id="4232"/>
    <lineage>
        <taxon>Eukaryota</taxon>
        <taxon>Viridiplantae</taxon>
        <taxon>Streptophyta</taxon>
        <taxon>Embryophyta</taxon>
        <taxon>Tracheophyta</taxon>
        <taxon>Spermatophyta</taxon>
        <taxon>Magnoliopsida</taxon>
        <taxon>eudicotyledons</taxon>
        <taxon>Gunneridae</taxon>
        <taxon>Pentapetalae</taxon>
        <taxon>asterids</taxon>
        <taxon>campanulids</taxon>
        <taxon>Asterales</taxon>
        <taxon>Asteraceae</taxon>
        <taxon>Asteroideae</taxon>
        <taxon>Heliantheae alliance</taxon>
        <taxon>Heliantheae</taxon>
        <taxon>Helianthus</taxon>
    </lineage>
</organism>
<keyword evidence="4" id="KW-0378">Hydrolase</keyword>
<dbReference type="Proteomes" id="UP000215914">
    <property type="component" value="Chromosome 16"/>
</dbReference>
<evidence type="ECO:0000256" key="1">
    <source>
        <dbReference type="ARBA" id="ARBA00010515"/>
    </source>
</evidence>
<dbReference type="EC" id="3.1.1.1" evidence="3"/>
<accession>A0A251RYC4</accession>
<dbReference type="Gene3D" id="3.40.50.1820">
    <property type="entry name" value="alpha/beta hydrolase"/>
    <property type="match status" value="1"/>
</dbReference>
<dbReference type="Gramene" id="mRNA:HanXRQr2_Chr16g0738841">
    <property type="protein sequence ID" value="CDS:HanXRQr2_Chr16g0738841.1"/>
    <property type="gene ID" value="HanXRQr2_Chr16g0738841"/>
</dbReference>
<evidence type="ECO:0000313" key="5">
    <source>
        <dbReference type="Proteomes" id="UP000215914"/>
    </source>
</evidence>
<dbReference type="STRING" id="4232.A0A251RYC4"/>
<feature type="domain" description="Alpha/beta hydrolase fold-3" evidence="2">
    <location>
        <begin position="76"/>
        <end position="140"/>
    </location>
</feature>
<dbReference type="InParanoid" id="A0A251RYC4"/>
<evidence type="ECO:0000313" key="3">
    <source>
        <dbReference type="EMBL" id="KAF5759233.1"/>
    </source>
</evidence>
<dbReference type="GO" id="GO:0106435">
    <property type="term" value="F:carboxylesterase activity"/>
    <property type="evidence" value="ECO:0007669"/>
    <property type="project" value="UniProtKB-EC"/>
</dbReference>
<protein>
    <submittedName>
        <fullName evidence="3">Carboxylesterase</fullName>
        <ecNumber evidence="3">3.1.1.1</ecNumber>
    </submittedName>
    <submittedName>
        <fullName evidence="4">Putative alpha/Beta hydrolase fold protein</fullName>
    </submittedName>
</protein>
<dbReference type="PANTHER" id="PTHR23024">
    <property type="entry name" value="ARYLACETAMIDE DEACETYLASE"/>
    <property type="match status" value="1"/>
</dbReference>
<reference evidence="3" key="3">
    <citation type="submission" date="2020-06" db="EMBL/GenBank/DDBJ databases">
        <title>Helianthus annuus Genome sequencing and assembly Release 2.</title>
        <authorList>
            <person name="Gouzy J."/>
            <person name="Langlade N."/>
            <person name="Munos S."/>
        </authorList>
    </citation>
    <scope>NUCLEOTIDE SEQUENCE</scope>
    <source>
        <tissue evidence="3">Leaves</tissue>
    </source>
</reference>
<dbReference type="AlphaFoldDB" id="A0A251RYC4"/>
<dbReference type="EMBL" id="CM007905">
    <property type="protein sequence ID" value="OTF91470.1"/>
    <property type="molecule type" value="Genomic_DNA"/>
</dbReference>
<sequence>MDPSHDHIIKEIPGLIRLYKNDCYQKLGGTDTVPASTDPTIGVQSKDVVISPDTPLSARLYILKTANSNLRKLPLLVFYHGGAFIIDTAASPICHNILNLVASESNVVIVSVDYRTAPDHPVPTCFQDPWDAIKWVALHATGNGPEPWLN</sequence>
<dbReference type="InterPro" id="IPR013094">
    <property type="entry name" value="AB_hydrolase_3"/>
</dbReference>
<dbReference type="OMA" id="PICHNIL"/>
<proteinExistence type="inferred from homology"/>
<evidence type="ECO:0000259" key="2">
    <source>
        <dbReference type="Pfam" id="PF07859"/>
    </source>
</evidence>
<keyword evidence="5" id="KW-1185">Reference proteome</keyword>
<reference evidence="3 5" key="1">
    <citation type="journal article" date="2017" name="Nature">
        <title>The sunflower genome provides insights into oil metabolism, flowering and Asterid evolution.</title>
        <authorList>
            <person name="Badouin H."/>
            <person name="Gouzy J."/>
            <person name="Grassa C.J."/>
            <person name="Murat F."/>
            <person name="Staton S.E."/>
            <person name="Cottret L."/>
            <person name="Lelandais-Briere C."/>
            <person name="Owens G.L."/>
            <person name="Carrere S."/>
            <person name="Mayjonade B."/>
            <person name="Legrand L."/>
            <person name="Gill N."/>
            <person name="Kane N.C."/>
            <person name="Bowers J.E."/>
            <person name="Hubner S."/>
            <person name="Bellec A."/>
            <person name="Berard A."/>
            <person name="Berges H."/>
            <person name="Blanchet N."/>
            <person name="Boniface M.C."/>
            <person name="Brunel D."/>
            <person name="Catrice O."/>
            <person name="Chaidir N."/>
            <person name="Claudel C."/>
            <person name="Donnadieu C."/>
            <person name="Faraut T."/>
            <person name="Fievet G."/>
            <person name="Helmstetter N."/>
            <person name="King M."/>
            <person name="Knapp S.J."/>
            <person name="Lai Z."/>
            <person name="Le Paslier M.C."/>
            <person name="Lippi Y."/>
            <person name="Lorenzon L."/>
            <person name="Mandel J.R."/>
            <person name="Marage G."/>
            <person name="Marchand G."/>
            <person name="Marquand E."/>
            <person name="Bret-Mestries E."/>
            <person name="Morien E."/>
            <person name="Nambeesan S."/>
            <person name="Nguyen T."/>
            <person name="Pegot-Espagnet P."/>
            <person name="Pouilly N."/>
            <person name="Raftis F."/>
            <person name="Sallet E."/>
            <person name="Schiex T."/>
            <person name="Thomas J."/>
            <person name="Vandecasteele C."/>
            <person name="Vares D."/>
            <person name="Vear F."/>
            <person name="Vautrin S."/>
            <person name="Crespi M."/>
            <person name="Mangin B."/>
            <person name="Burke J.M."/>
            <person name="Salse J."/>
            <person name="Munos S."/>
            <person name="Vincourt P."/>
            <person name="Rieseberg L.H."/>
            <person name="Langlade N.B."/>
        </authorList>
    </citation>
    <scope>NUCLEOTIDE SEQUENCE [LARGE SCALE GENOMIC DNA]</scope>
    <source>
        <strain evidence="5">cv. SF193</strain>
        <tissue evidence="3">Leaves</tissue>
    </source>
</reference>